<protein>
    <submittedName>
        <fullName evidence="2">F-box domain</fullName>
    </submittedName>
</protein>
<reference evidence="2 3" key="1">
    <citation type="submission" date="2020-12" db="EMBL/GenBank/DDBJ databases">
        <title>Concerted genomic and epigenomic changes stabilize Arabidopsis allopolyploids.</title>
        <authorList>
            <person name="Chen Z."/>
        </authorList>
    </citation>
    <scope>NUCLEOTIDE SEQUENCE [LARGE SCALE GENOMIC DNA]</scope>
    <source>
        <strain evidence="2">Allo738</strain>
        <tissue evidence="2">Leaf</tissue>
    </source>
</reference>
<dbReference type="PANTHER" id="PTHR31672">
    <property type="entry name" value="BNACNNG10540D PROTEIN"/>
    <property type="match status" value="1"/>
</dbReference>
<accession>A0A8T2AYR3</accession>
<dbReference type="InterPro" id="IPR006527">
    <property type="entry name" value="F-box-assoc_dom_typ1"/>
</dbReference>
<dbReference type="InterPro" id="IPR001810">
    <property type="entry name" value="F-box_dom"/>
</dbReference>
<name>A0A8T2AYR3_9BRAS</name>
<dbReference type="PANTHER" id="PTHR31672:SF13">
    <property type="entry name" value="F-BOX PROTEIN CPR30-LIKE"/>
    <property type="match status" value="1"/>
</dbReference>
<feature type="domain" description="F-box" evidence="1">
    <location>
        <begin position="7"/>
        <end position="47"/>
    </location>
</feature>
<dbReference type="NCBIfam" id="TIGR01640">
    <property type="entry name" value="F_box_assoc_1"/>
    <property type="match status" value="1"/>
</dbReference>
<sequence length="361" mass="42688">MTTMSNLSRDLVEEIHSRVPITSQRAVRSTCKRWNVLSKDQNYTKDLGPASKEIMLIMIRGCRAHLMSVNLHGVHNHRYLVDTSIKELGKLNQVEILEVLHCDGLLLCVTKDYSRLVVWNPYSGQNRWIQPKSNNFHTLDRFAIGYDINNNHKVKVLRFYYWSDYVEYEIFDFKSNSWRVLDVTTDWKLHRRGVSLKGNTYFIAHERFKVDQQGEFLRCFDFTRERFGPRLPLPFHSCLDDSVILSTLREEKLAVLFKKCDGCDMEIWITTRIDANTTVSWRNFLKVDMQLYPERFRSPCRSFLVEEKKKVAVIFDIDRKTWTNYKPYMVGEDGYQGEVDLRDSELWMLMCSYVPSSVKIQ</sequence>
<keyword evidence="3" id="KW-1185">Reference proteome</keyword>
<evidence type="ECO:0000313" key="3">
    <source>
        <dbReference type="Proteomes" id="UP000694240"/>
    </source>
</evidence>
<dbReference type="InterPro" id="IPR050796">
    <property type="entry name" value="SCF_F-box_component"/>
</dbReference>
<proteinExistence type="predicted"/>
<dbReference type="Pfam" id="PF00646">
    <property type="entry name" value="F-box"/>
    <property type="match status" value="1"/>
</dbReference>
<organism evidence="2 3">
    <name type="scientific">Arabidopsis thaliana x Arabidopsis arenosa</name>
    <dbReference type="NCBI Taxonomy" id="1240361"/>
    <lineage>
        <taxon>Eukaryota</taxon>
        <taxon>Viridiplantae</taxon>
        <taxon>Streptophyta</taxon>
        <taxon>Embryophyta</taxon>
        <taxon>Tracheophyta</taxon>
        <taxon>Spermatophyta</taxon>
        <taxon>Magnoliopsida</taxon>
        <taxon>eudicotyledons</taxon>
        <taxon>Gunneridae</taxon>
        <taxon>Pentapetalae</taxon>
        <taxon>rosids</taxon>
        <taxon>malvids</taxon>
        <taxon>Brassicales</taxon>
        <taxon>Brassicaceae</taxon>
        <taxon>Camelineae</taxon>
        <taxon>Arabidopsis</taxon>
    </lineage>
</organism>
<dbReference type="SMART" id="SM00256">
    <property type="entry name" value="FBOX"/>
    <property type="match status" value="1"/>
</dbReference>
<dbReference type="AlphaFoldDB" id="A0A8T2AYR3"/>
<gene>
    <name evidence="2" type="ORF">ISN45_Aa03g021150</name>
</gene>
<evidence type="ECO:0000313" key="2">
    <source>
        <dbReference type="EMBL" id="KAG7577877.1"/>
    </source>
</evidence>
<dbReference type="InterPro" id="IPR017451">
    <property type="entry name" value="F-box-assoc_interact_dom"/>
</dbReference>
<dbReference type="Pfam" id="PF07734">
    <property type="entry name" value="FBA_1"/>
    <property type="match status" value="1"/>
</dbReference>
<evidence type="ECO:0000259" key="1">
    <source>
        <dbReference type="SMART" id="SM00256"/>
    </source>
</evidence>
<dbReference type="Proteomes" id="UP000694240">
    <property type="component" value="Chromosome 8"/>
</dbReference>
<dbReference type="EMBL" id="JAEFBK010000008">
    <property type="protein sequence ID" value="KAG7577877.1"/>
    <property type="molecule type" value="Genomic_DNA"/>
</dbReference>
<comment type="caution">
    <text evidence="2">The sequence shown here is derived from an EMBL/GenBank/DDBJ whole genome shotgun (WGS) entry which is preliminary data.</text>
</comment>